<dbReference type="Proteomes" id="UP000727407">
    <property type="component" value="Unassembled WGS sequence"/>
</dbReference>
<evidence type="ECO:0000256" key="3">
    <source>
        <dbReference type="ARBA" id="ARBA00023180"/>
    </source>
</evidence>
<evidence type="ECO:0000313" key="7">
    <source>
        <dbReference type="Proteomes" id="UP000727407"/>
    </source>
</evidence>
<feature type="non-terminal residue" evidence="6">
    <location>
        <position position="1"/>
    </location>
</feature>
<sequence length="135" mass="15287">LNSAGDRCYIPTVVCVMLLCVVLLSAVTVLSIKLNVLTTEYNQLRYIDLTVENNNVLGQRVFRSSIYDISLEKKSWNESRKDCRERGSELVIINSKEEQEFISKYFGIAEAWIGLTDTDTEGIFKWVDGSPLITA</sequence>
<keyword evidence="7" id="KW-1185">Reference proteome</keyword>
<accession>A0A8J4TMN7</accession>
<feature type="transmembrane region" description="Helical" evidence="4">
    <location>
        <begin position="12"/>
        <end position="32"/>
    </location>
</feature>
<keyword evidence="2" id="KW-1015">Disulfide bond</keyword>
<feature type="non-terminal residue" evidence="6">
    <location>
        <position position="135"/>
    </location>
</feature>
<gene>
    <name evidence="6" type="ORF">DAT39_016700</name>
</gene>
<dbReference type="GO" id="GO:0030246">
    <property type="term" value="F:carbohydrate binding"/>
    <property type="evidence" value="ECO:0007669"/>
    <property type="project" value="UniProtKB-KW"/>
</dbReference>
<dbReference type="InterPro" id="IPR016187">
    <property type="entry name" value="CTDL_fold"/>
</dbReference>
<name>A0A8J4TMN7_CLAMG</name>
<evidence type="ECO:0000256" key="4">
    <source>
        <dbReference type="SAM" id="Phobius"/>
    </source>
</evidence>
<organism evidence="6 7">
    <name type="scientific">Clarias magur</name>
    <name type="common">Asian catfish</name>
    <name type="synonym">Macropteronotus magur</name>
    <dbReference type="NCBI Taxonomy" id="1594786"/>
    <lineage>
        <taxon>Eukaryota</taxon>
        <taxon>Metazoa</taxon>
        <taxon>Chordata</taxon>
        <taxon>Craniata</taxon>
        <taxon>Vertebrata</taxon>
        <taxon>Euteleostomi</taxon>
        <taxon>Actinopterygii</taxon>
        <taxon>Neopterygii</taxon>
        <taxon>Teleostei</taxon>
        <taxon>Ostariophysi</taxon>
        <taxon>Siluriformes</taxon>
        <taxon>Clariidae</taxon>
        <taxon>Clarias</taxon>
    </lineage>
</organism>
<keyword evidence="4" id="KW-0812">Transmembrane</keyword>
<dbReference type="InterPro" id="IPR016186">
    <property type="entry name" value="C-type_lectin-like/link_sf"/>
</dbReference>
<dbReference type="Pfam" id="PF00059">
    <property type="entry name" value="Lectin_C"/>
    <property type="match status" value="1"/>
</dbReference>
<evidence type="ECO:0000256" key="1">
    <source>
        <dbReference type="ARBA" id="ARBA00022734"/>
    </source>
</evidence>
<dbReference type="Gene3D" id="3.10.100.10">
    <property type="entry name" value="Mannose-Binding Protein A, subunit A"/>
    <property type="match status" value="1"/>
</dbReference>
<dbReference type="OrthoDB" id="8950604at2759"/>
<feature type="domain" description="C-type lectin" evidence="5">
    <location>
        <begin position="62"/>
        <end position="135"/>
    </location>
</feature>
<dbReference type="PROSITE" id="PS50041">
    <property type="entry name" value="C_TYPE_LECTIN_2"/>
    <property type="match status" value="1"/>
</dbReference>
<proteinExistence type="predicted"/>
<evidence type="ECO:0000259" key="5">
    <source>
        <dbReference type="PROSITE" id="PS50041"/>
    </source>
</evidence>
<evidence type="ECO:0000256" key="2">
    <source>
        <dbReference type="ARBA" id="ARBA00023157"/>
    </source>
</evidence>
<keyword evidence="4" id="KW-0472">Membrane</keyword>
<keyword evidence="4" id="KW-1133">Transmembrane helix</keyword>
<dbReference type="SUPFAM" id="SSF56436">
    <property type="entry name" value="C-type lectin-like"/>
    <property type="match status" value="1"/>
</dbReference>
<dbReference type="InterPro" id="IPR001304">
    <property type="entry name" value="C-type_lectin-like"/>
</dbReference>
<dbReference type="PANTHER" id="PTHR46490">
    <property type="entry name" value="C-TYPE LECTIN DOMAIN FAMILY 12 MEMBER A-RELATED"/>
    <property type="match status" value="1"/>
</dbReference>
<reference evidence="6" key="1">
    <citation type="submission" date="2020-07" db="EMBL/GenBank/DDBJ databases">
        <title>Clarias magur genome sequencing, assembly and annotation.</title>
        <authorList>
            <person name="Kushwaha B."/>
            <person name="Kumar R."/>
            <person name="Das P."/>
            <person name="Joshi C.G."/>
            <person name="Kumar D."/>
            <person name="Nagpure N.S."/>
            <person name="Pandey M."/>
            <person name="Agarwal S."/>
            <person name="Srivastava S."/>
            <person name="Singh M."/>
            <person name="Sahoo L."/>
            <person name="Jayasankar P."/>
            <person name="Meher P.K."/>
            <person name="Koringa P.G."/>
            <person name="Iquebal M.A."/>
            <person name="Das S.P."/>
            <person name="Bit A."/>
            <person name="Patnaik S."/>
            <person name="Patel N."/>
            <person name="Shah T.M."/>
            <person name="Hinsu A."/>
            <person name="Jena J.K."/>
        </authorList>
    </citation>
    <scope>NUCLEOTIDE SEQUENCE</scope>
    <source>
        <strain evidence="6">CIFAMagur01</strain>
        <tissue evidence="6">Testis</tissue>
    </source>
</reference>
<dbReference type="EMBL" id="QNUK01000424">
    <property type="protein sequence ID" value="KAF5893593.1"/>
    <property type="molecule type" value="Genomic_DNA"/>
</dbReference>
<evidence type="ECO:0000313" key="6">
    <source>
        <dbReference type="EMBL" id="KAF5893593.1"/>
    </source>
</evidence>
<dbReference type="AlphaFoldDB" id="A0A8J4TMN7"/>
<protein>
    <submittedName>
        <fullName evidence="6">C-type lectin domain family 4 member E-like isoform X1</fullName>
    </submittedName>
</protein>
<dbReference type="InterPro" id="IPR052309">
    <property type="entry name" value="C-type_Lectin_Domain_Fam1"/>
</dbReference>
<keyword evidence="3" id="KW-0325">Glycoprotein</keyword>
<keyword evidence="1" id="KW-0430">Lectin</keyword>
<comment type="caution">
    <text evidence="6">The sequence shown here is derived from an EMBL/GenBank/DDBJ whole genome shotgun (WGS) entry which is preliminary data.</text>
</comment>
<dbReference type="PANTHER" id="PTHR46490:SF6">
    <property type="entry name" value="ASIALOGLYCOPROTEIN RECEPTOR 1-LIKE-RELATED"/>
    <property type="match status" value="1"/>
</dbReference>